<dbReference type="RefSeq" id="WP_063390169.1">
    <property type="nucleotide sequence ID" value="NZ_CP011288.1"/>
</dbReference>
<dbReference type="EMBL" id="CP023345">
    <property type="protein sequence ID" value="ATW55894.1"/>
    <property type="molecule type" value="Genomic_DNA"/>
</dbReference>
<accession>A0A2I5HJY4</accession>
<gene>
    <name evidence="1" type="ORF">CNQ75_16030</name>
</gene>
<evidence type="ECO:0000313" key="1">
    <source>
        <dbReference type="EMBL" id="ATW55894.1"/>
    </source>
</evidence>
<proteinExistence type="predicted"/>
<organism evidence="1 2">
    <name type="scientific">Salmonella diarizonae</name>
    <dbReference type="NCBI Taxonomy" id="59204"/>
    <lineage>
        <taxon>Bacteria</taxon>
        <taxon>Pseudomonadati</taxon>
        <taxon>Pseudomonadota</taxon>
        <taxon>Gammaproteobacteria</taxon>
        <taxon>Enterobacterales</taxon>
        <taxon>Enterobacteriaceae</taxon>
        <taxon>Salmonella</taxon>
    </lineage>
</organism>
<dbReference type="AlphaFoldDB" id="A0A2I5HJY4"/>
<name>A0A2I5HJY4_SALDZ</name>
<dbReference type="Proteomes" id="UP000230639">
    <property type="component" value="Chromosome"/>
</dbReference>
<protein>
    <submittedName>
        <fullName evidence="1">Uncharacterized protein</fullName>
    </submittedName>
</protein>
<reference evidence="1 2" key="1">
    <citation type="submission" date="2017-09" db="EMBL/GenBank/DDBJ databases">
        <title>Complete genome of Salmonella enterica subsp. diarizonae isolated from stool of a patient with bacterial enteropathy.</title>
        <authorList>
            <person name="Zhou J."/>
            <person name="Chen Q."/>
            <person name="Guo L."/>
            <person name="Fan J."/>
        </authorList>
    </citation>
    <scope>NUCLEOTIDE SEQUENCE [LARGE SCALE GENOMIC DNA]</scope>
    <source>
        <strain evidence="1 2">HZS154</strain>
    </source>
</reference>
<sequence>MILNLQLISKLELFFSFCGIHRINITSQNTFSVGSFIAQVNAVDIGAKIESVLILKINAPRPDIALRMCQSMRPESIFGVVGSFFFVNNRLSLSCLLPEELGAEDWYRIFEYQKDYMLSFLSEQ</sequence>
<dbReference type="STRING" id="59204.UQ49_05845"/>
<evidence type="ECO:0000313" key="2">
    <source>
        <dbReference type="Proteomes" id="UP000230639"/>
    </source>
</evidence>